<name>A0AAE3TE76_9BACT</name>
<keyword evidence="3" id="KW-0032">Aminotransferase</keyword>
<dbReference type="Gene3D" id="3.90.1150.10">
    <property type="entry name" value="Aspartate Aminotransferase, domain 1"/>
    <property type="match status" value="1"/>
</dbReference>
<reference evidence="3" key="1">
    <citation type="submission" date="2023-03" db="EMBL/GenBank/DDBJ databases">
        <title>Stygiobacter electus gen. nov., sp. nov., facultatively anaerobic thermotolerant bacterium of the class Ignavibacteria from a well of Yessentuki mineral water deposit.</title>
        <authorList>
            <person name="Podosokorskaya O.A."/>
            <person name="Elcheninov A.G."/>
            <person name="Petrova N.F."/>
            <person name="Zavarzina D.G."/>
            <person name="Kublanov I.V."/>
            <person name="Merkel A.Y."/>
        </authorList>
    </citation>
    <scope>NUCLEOTIDE SEQUENCE</scope>
    <source>
        <strain evidence="3">09-Me</strain>
    </source>
</reference>
<dbReference type="GO" id="GO:0008483">
    <property type="term" value="F:transaminase activity"/>
    <property type="evidence" value="ECO:0007669"/>
    <property type="project" value="UniProtKB-KW"/>
</dbReference>
<dbReference type="InterPro" id="IPR000192">
    <property type="entry name" value="Aminotrans_V_dom"/>
</dbReference>
<evidence type="ECO:0000313" key="4">
    <source>
        <dbReference type="Proteomes" id="UP001221302"/>
    </source>
</evidence>
<dbReference type="AlphaFoldDB" id="A0AAE3TE76"/>
<dbReference type="Pfam" id="PF00266">
    <property type="entry name" value="Aminotran_5"/>
    <property type="match status" value="1"/>
</dbReference>
<dbReference type="InterPro" id="IPR015421">
    <property type="entry name" value="PyrdxlP-dep_Trfase_major"/>
</dbReference>
<feature type="domain" description="Aminotransferase class V" evidence="2">
    <location>
        <begin position="45"/>
        <end position="440"/>
    </location>
</feature>
<gene>
    <name evidence="3" type="ORF">P0M35_08400</name>
</gene>
<dbReference type="SUPFAM" id="SSF53383">
    <property type="entry name" value="PLP-dependent transferases"/>
    <property type="match status" value="1"/>
</dbReference>
<evidence type="ECO:0000259" key="2">
    <source>
        <dbReference type="Pfam" id="PF00266"/>
    </source>
</evidence>
<dbReference type="PANTHER" id="PTHR43686:SF1">
    <property type="entry name" value="AMINOTRAN_5 DOMAIN-CONTAINING PROTEIN"/>
    <property type="match status" value="1"/>
</dbReference>
<protein>
    <submittedName>
        <fullName evidence="3">Aminotransferase class V-fold PLP-dependent enzyme</fullName>
    </submittedName>
</protein>
<evidence type="ECO:0000313" key="3">
    <source>
        <dbReference type="EMBL" id="MDF1612167.1"/>
    </source>
</evidence>
<keyword evidence="4" id="KW-1185">Reference proteome</keyword>
<evidence type="ECO:0000256" key="1">
    <source>
        <dbReference type="ARBA" id="ARBA00022898"/>
    </source>
</evidence>
<organism evidence="3 4">
    <name type="scientific">Stygiobacter electus</name>
    <dbReference type="NCBI Taxonomy" id="3032292"/>
    <lineage>
        <taxon>Bacteria</taxon>
        <taxon>Pseudomonadati</taxon>
        <taxon>Ignavibacteriota</taxon>
        <taxon>Ignavibacteria</taxon>
        <taxon>Ignavibacteriales</taxon>
        <taxon>Melioribacteraceae</taxon>
        <taxon>Stygiobacter</taxon>
    </lineage>
</organism>
<dbReference type="RefSeq" id="WP_321535934.1">
    <property type="nucleotide sequence ID" value="NZ_JARGDL010000010.1"/>
</dbReference>
<accession>A0AAE3TE76</accession>
<sequence>MELEKHFNRFRENIIGINHKFQSPFGEKEIIYADWIASGRLYFPIEKTLVENFYPLVGNTHSETSETGTTMTKAYHETRQIIKKHVNASSSDVLLFAGYGMTAAINKFQRILGLRIPEQLQKYTSIPKEEKPIVFLTHMEHHSNQTSWLETICDVVIIEPDELGLVNLNHFKHLLDLYKNRKVKIASLTAASNVTGIEPPIYEMAKMIHEYDGLCFVDYAAAAPYIKIDMHPEKPEEKLDAIFFSPHKFLGGPGSSGVLIFDSKLYNIKVPDHPGGGTVDWTNPWGLHKYIDDIEQREDGGTPGFLQAIKAALAIKLKEEMDIEKINLREKELFNIAFERLLKIPSLHILAQEHKERLGVISFYIEDIHYNLMVKLLNDRYGIQVRGGCSCAGTYGHYLLHIDPTRSKRITDKINQGDLTEKPGWVRLSLHPTMTNYELEIVLNGIEEIIHNITTWKKDYIYSNKTNEYHHKDETDEHQKIRNMFKIV</sequence>
<keyword evidence="3" id="KW-0808">Transferase</keyword>
<dbReference type="InterPro" id="IPR015424">
    <property type="entry name" value="PyrdxlP-dep_Trfase"/>
</dbReference>
<proteinExistence type="predicted"/>
<dbReference type="PANTHER" id="PTHR43686">
    <property type="entry name" value="SULFURTRANSFERASE-RELATED"/>
    <property type="match status" value="1"/>
</dbReference>
<keyword evidence="1" id="KW-0663">Pyridoxal phosphate</keyword>
<dbReference type="EMBL" id="JARGDL010000010">
    <property type="protein sequence ID" value="MDF1612167.1"/>
    <property type="molecule type" value="Genomic_DNA"/>
</dbReference>
<dbReference type="InterPro" id="IPR015422">
    <property type="entry name" value="PyrdxlP-dep_Trfase_small"/>
</dbReference>
<dbReference type="Proteomes" id="UP001221302">
    <property type="component" value="Unassembled WGS sequence"/>
</dbReference>
<dbReference type="Gene3D" id="3.40.640.10">
    <property type="entry name" value="Type I PLP-dependent aspartate aminotransferase-like (Major domain)"/>
    <property type="match status" value="1"/>
</dbReference>
<comment type="caution">
    <text evidence="3">The sequence shown here is derived from an EMBL/GenBank/DDBJ whole genome shotgun (WGS) entry which is preliminary data.</text>
</comment>